<organism evidence="2 3">
    <name type="scientific">Rangifer tarandus platyrhynchus</name>
    <name type="common">Svalbard reindeer</name>
    <dbReference type="NCBI Taxonomy" id="3082113"/>
    <lineage>
        <taxon>Eukaryota</taxon>
        <taxon>Metazoa</taxon>
        <taxon>Chordata</taxon>
        <taxon>Craniata</taxon>
        <taxon>Vertebrata</taxon>
        <taxon>Euteleostomi</taxon>
        <taxon>Mammalia</taxon>
        <taxon>Eutheria</taxon>
        <taxon>Laurasiatheria</taxon>
        <taxon>Artiodactyla</taxon>
        <taxon>Ruminantia</taxon>
        <taxon>Pecora</taxon>
        <taxon>Cervidae</taxon>
        <taxon>Odocoileinae</taxon>
        <taxon>Rangifer</taxon>
    </lineage>
</organism>
<gene>
    <name evidence="2" type="ORF">MRATA1EN1_LOCUS12202</name>
</gene>
<name>A0ABN8YNS8_RANTA</name>
<feature type="compositionally biased region" description="Low complexity" evidence="1">
    <location>
        <begin position="67"/>
        <end position="80"/>
    </location>
</feature>
<evidence type="ECO:0000313" key="3">
    <source>
        <dbReference type="Proteomes" id="UP001176941"/>
    </source>
</evidence>
<reference evidence="2" key="1">
    <citation type="submission" date="2023-04" db="EMBL/GenBank/DDBJ databases">
        <authorList>
            <consortium name="ELIXIR-Norway"/>
        </authorList>
    </citation>
    <scope>NUCLEOTIDE SEQUENCE [LARGE SCALE GENOMIC DNA]</scope>
</reference>
<feature type="compositionally biased region" description="Low complexity" evidence="1">
    <location>
        <begin position="88"/>
        <end position="107"/>
    </location>
</feature>
<sequence length="124" mass="12895">MGGGAGRLPRGQILAKGRGQVELHDSSPLLPSSPGGRFYLEAAPGRPRRNVTHQPAWRGFGPKGRSRAASSASQRAAGTSPGPPRTLPRPLRALRPPSPPRLRTTSGVGCKESLCLLPPPPASA</sequence>
<evidence type="ECO:0000256" key="1">
    <source>
        <dbReference type="SAM" id="MobiDB-lite"/>
    </source>
</evidence>
<dbReference type="EMBL" id="OX459957">
    <property type="protein sequence ID" value="CAI9163240.1"/>
    <property type="molecule type" value="Genomic_DNA"/>
</dbReference>
<evidence type="ECO:0000313" key="2">
    <source>
        <dbReference type="EMBL" id="CAI9163240.1"/>
    </source>
</evidence>
<dbReference type="Proteomes" id="UP001176941">
    <property type="component" value="Chromosome 21"/>
</dbReference>
<proteinExistence type="predicted"/>
<keyword evidence="3" id="KW-1185">Reference proteome</keyword>
<accession>A0ABN8YNS8</accession>
<protein>
    <submittedName>
        <fullName evidence="2">Uncharacterized protein</fullName>
    </submittedName>
</protein>
<feature type="region of interest" description="Disordered" evidence="1">
    <location>
        <begin position="1"/>
        <end position="124"/>
    </location>
</feature>